<evidence type="ECO:0000256" key="4">
    <source>
        <dbReference type="ARBA" id="ARBA00022989"/>
    </source>
</evidence>
<keyword evidence="5 7" id="KW-0472">Membrane</keyword>
<dbReference type="OrthoDB" id="9909019at2759"/>
<evidence type="ECO:0000256" key="1">
    <source>
        <dbReference type="ARBA" id="ARBA00004141"/>
    </source>
</evidence>
<comment type="caution">
    <text evidence="9">The sequence shown here is derived from an EMBL/GenBank/DDBJ whole genome shotgun (WGS) entry which is preliminary data.</text>
</comment>
<proteinExistence type="inferred from homology"/>
<dbReference type="Proteomes" id="UP000530660">
    <property type="component" value="Unassembled WGS sequence"/>
</dbReference>
<evidence type="ECO:0000256" key="6">
    <source>
        <dbReference type="ARBA" id="ARBA00023315"/>
    </source>
</evidence>
<dbReference type="PANTHER" id="PTHR12246">
    <property type="entry name" value="PALMITOYLTRANSFERASE ZDHHC16"/>
    <property type="match status" value="1"/>
</dbReference>
<dbReference type="GO" id="GO:0016020">
    <property type="term" value="C:membrane"/>
    <property type="evidence" value="ECO:0007669"/>
    <property type="project" value="UniProtKB-SubCell"/>
</dbReference>
<dbReference type="EMBL" id="VWRR01000016">
    <property type="protein sequence ID" value="KAF6001015.1"/>
    <property type="molecule type" value="Genomic_DNA"/>
</dbReference>
<evidence type="ECO:0000256" key="3">
    <source>
        <dbReference type="ARBA" id="ARBA00022692"/>
    </source>
</evidence>
<feature type="transmembrane region" description="Helical" evidence="7">
    <location>
        <begin position="29"/>
        <end position="55"/>
    </location>
</feature>
<evidence type="ECO:0000259" key="8">
    <source>
        <dbReference type="Pfam" id="PF01529"/>
    </source>
</evidence>
<keyword evidence="2 7" id="KW-0808">Transferase</keyword>
<keyword evidence="6 7" id="KW-0012">Acyltransferase</keyword>
<gene>
    <name evidence="9" type="primary">ZDHHC15</name>
    <name evidence="9" type="ORF">F1559_001263</name>
</gene>
<name>A0A7J7ID45_9RHOD</name>
<comment type="catalytic activity">
    <reaction evidence="7">
        <text>L-cysteinyl-[protein] + hexadecanoyl-CoA = S-hexadecanoyl-L-cysteinyl-[protein] + CoA</text>
        <dbReference type="Rhea" id="RHEA:36683"/>
        <dbReference type="Rhea" id="RHEA-COMP:10131"/>
        <dbReference type="Rhea" id="RHEA-COMP:11032"/>
        <dbReference type="ChEBI" id="CHEBI:29950"/>
        <dbReference type="ChEBI" id="CHEBI:57287"/>
        <dbReference type="ChEBI" id="CHEBI:57379"/>
        <dbReference type="ChEBI" id="CHEBI:74151"/>
        <dbReference type="EC" id="2.3.1.225"/>
    </reaction>
</comment>
<feature type="transmembrane region" description="Helical" evidence="7">
    <location>
        <begin position="247"/>
        <end position="273"/>
    </location>
</feature>
<comment type="subcellular location">
    <subcellularLocation>
        <location evidence="1">Membrane</location>
        <topology evidence="1">Multi-pass membrane protein</topology>
    </subcellularLocation>
</comment>
<dbReference type="InterPro" id="IPR039859">
    <property type="entry name" value="PFA4/ZDH16/20/ERF2-like"/>
</dbReference>
<dbReference type="Pfam" id="PF01529">
    <property type="entry name" value="DHHC"/>
    <property type="match status" value="1"/>
</dbReference>
<accession>A0A7J7ID45</accession>
<dbReference type="AlphaFoldDB" id="A0A7J7ID45"/>
<evidence type="ECO:0000256" key="5">
    <source>
        <dbReference type="ARBA" id="ARBA00023136"/>
    </source>
</evidence>
<dbReference type="EC" id="2.3.1.225" evidence="7"/>
<keyword evidence="4 7" id="KW-1133">Transmembrane helix</keyword>
<evidence type="ECO:0000313" key="10">
    <source>
        <dbReference type="Proteomes" id="UP000530660"/>
    </source>
</evidence>
<keyword evidence="10" id="KW-1185">Reference proteome</keyword>
<dbReference type="PROSITE" id="PS50216">
    <property type="entry name" value="DHHC"/>
    <property type="match status" value="1"/>
</dbReference>
<dbReference type="GO" id="GO:0019706">
    <property type="term" value="F:protein-cysteine S-palmitoyltransferase activity"/>
    <property type="evidence" value="ECO:0007669"/>
    <property type="project" value="UniProtKB-EC"/>
</dbReference>
<feature type="transmembrane region" description="Helical" evidence="7">
    <location>
        <begin position="67"/>
        <end position="89"/>
    </location>
</feature>
<evidence type="ECO:0000256" key="2">
    <source>
        <dbReference type="ARBA" id="ARBA00022679"/>
    </source>
</evidence>
<comment type="similarity">
    <text evidence="7">Belongs to the DHHC palmitoyltransferase family.</text>
</comment>
<dbReference type="InterPro" id="IPR001594">
    <property type="entry name" value="Palmitoyltrfase_DHHC"/>
</dbReference>
<reference evidence="9 10" key="1">
    <citation type="journal article" date="2020" name="J. Phycol.">
        <title>Comparative genome analysis reveals Cyanidiococcus gen. nov., a new extremophilic red algal genus sister to Cyanidioschyzon (Cyanidioschyzonaceae, Rhodophyta).</title>
        <authorList>
            <person name="Liu S.-L."/>
            <person name="Chiang Y.-R."/>
            <person name="Yoon H.S."/>
            <person name="Fu H.-Y."/>
        </authorList>
    </citation>
    <scope>NUCLEOTIDE SEQUENCE [LARGE SCALE GENOMIC DNA]</scope>
    <source>
        <strain evidence="9 10">THAL066</strain>
    </source>
</reference>
<comment type="domain">
    <text evidence="7">The DHHC domain is required for palmitoyltransferase activity.</text>
</comment>
<feature type="domain" description="Palmitoyltransferase DHHC" evidence="8">
    <location>
        <begin position="161"/>
        <end position="288"/>
    </location>
</feature>
<keyword evidence="3 7" id="KW-0812">Transmembrane</keyword>
<feature type="transmembrane region" description="Helical" evidence="7">
    <location>
        <begin position="212"/>
        <end position="235"/>
    </location>
</feature>
<sequence length="347" mass="39166">MRSLISWCQGSLRSLYPGLRVLGFSAPRLLGLFPVVAVCFIVSLGYISVVIVTLLPMLATRPLLAKAGLVIVHGILALMIWSYTAVVLVDPGSVPPSWSFACLGWPLELRGSPEARRLLEQMDGAGLYDSSEQGMLAQRPRFLPNDKIKLPATVLMRNSFGRYRFCSKCLTYKPDRTHHCSALGRCVLKMDHYCPWTNNTIGFYNHKFFVQFLYYAFLASLITAVISLPAILHRLVEETTNEQTREFVIVILGLLGWIICLVFSFTLLFFAGFHTYLVLRNKTTIETYEVTDPAAAVVLEAFDLGASANWKSVFGENLWGWLLPIWYGHRRGNGVHWETNARHRVFV</sequence>
<protein>
    <recommendedName>
        <fullName evidence="7">Palmitoyltransferase</fullName>
        <ecNumber evidence="7">2.3.1.225</ecNumber>
    </recommendedName>
</protein>
<evidence type="ECO:0000256" key="7">
    <source>
        <dbReference type="RuleBase" id="RU079119"/>
    </source>
</evidence>
<organism evidence="9 10">
    <name type="scientific">Cyanidiococcus yangmingshanensis</name>
    <dbReference type="NCBI Taxonomy" id="2690220"/>
    <lineage>
        <taxon>Eukaryota</taxon>
        <taxon>Rhodophyta</taxon>
        <taxon>Bangiophyceae</taxon>
        <taxon>Cyanidiales</taxon>
        <taxon>Cyanidiaceae</taxon>
        <taxon>Cyanidiococcus</taxon>
    </lineage>
</organism>
<evidence type="ECO:0000313" key="9">
    <source>
        <dbReference type="EMBL" id="KAF6001015.1"/>
    </source>
</evidence>